<comment type="similarity">
    <text evidence="1">Belongs to the ABC transporter superfamily.</text>
</comment>
<dbReference type="InterPro" id="IPR015860">
    <property type="entry name" value="ABC_transpr_TagH-like"/>
</dbReference>
<dbReference type="GO" id="GO:0005524">
    <property type="term" value="F:ATP binding"/>
    <property type="evidence" value="ECO:0007669"/>
    <property type="project" value="UniProtKB-KW"/>
</dbReference>
<dbReference type="GO" id="GO:0016887">
    <property type="term" value="F:ATP hydrolysis activity"/>
    <property type="evidence" value="ECO:0007669"/>
    <property type="project" value="InterPro"/>
</dbReference>
<keyword evidence="6" id="KW-1278">Translocase</keyword>
<keyword evidence="7 8" id="KW-0472">Membrane</keyword>
<dbReference type="PANTHER" id="PTHR46743">
    <property type="entry name" value="TEICHOIC ACIDS EXPORT ATP-BINDING PROTEIN TAGH"/>
    <property type="match status" value="1"/>
</dbReference>
<comment type="caution">
    <text evidence="10">The sequence shown here is derived from an EMBL/GenBank/DDBJ whole genome shotgun (WGS) entry which is preliminary data.</text>
</comment>
<dbReference type="Proteomes" id="UP000223472">
    <property type="component" value="Unassembled WGS sequence"/>
</dbReference>
<proteinExistence type="inferred from homology"/>
<dbReference type="SMART" id="SM00382">
    <property type="entry name" value="AAA"/>
    <property type="match status" value="1"/>
</dbReference>
<dbReference type="PROSITE" id="PS50893">
    <property type="entry name" value="ABC_TRANSPORTER_2"/>
    <property type="match status" value="1"/>
</dbReference>
<keyword evidence="5 10" id="KW-0067">ATP-binding</keyword>
<accession>A0A2B6RZG9</accession>
<dbReference type="InterPro" id="IPR050683">
    <property type="entry name" value="Bact_Polysacc_Export_ATP-bd"/>
</dbReference>
<feature type="domain" description="ABC transporter" evidence="9">
    <location>
        <begin position="22"/>
        <end position="243"/>
    </location>
</feature>
<evidence type="ECO:0000256" key="4">
    <source>
        <dbReference type="ARBA" id="ARBA00022741"/>
    </source>
</evidence>
<dbReference type="InterPro" id="IPR003593">
    <property type="entry name" value="AAA+_ATPase"/>
</dbReference>
<dbReference type="InterPro" id="IPR003439">
    <property type="entry name" value="ABC_transporter-like_ATP-bd"/>
</dbReference>
<protein>
    <submittedName>
        <fullName evidence="10">Teichoic acid ABC transporter ATP-binding protein</fullName>
    </submittedName>
</protein>
<name>A0A2B6RZG9_9BACI</name>
<dbReference type="GO" id="GO:0016020">
    <property type="term" value="C:membrane"/>
    <property type="evidence" value="ECO:0007669"/>
    <property type="project" value="InterPro"/>
</dbReference>
<dbReference type="RefSeq" id="WP_098707782.1">
    <property type="nucleotide sequence ID" value="NZ_NUTJ01000018.1"/>
</dbReference>
<dbReference type="Gene3D" id="3.40.50.300">
    <property type="entry name" value="P-loop containing nucleotide triphosphate hydrolases"/>
    <property type="match status" value="1"/>
</dbReference>
<dbReference type="CDD" id="cd03220">
    <property type="entry name" value="ABC_KpsT_Wzt"/>
    <property type="match status" value="1"/>
</dbReference>
<evidence type="ECO:0000256" key="2">
    <source>
        <dbReference type="ARBA" id="ARBA00022448"/>
    </source>
</evidence>
<dbReference type="EMBL" id="NVIY01000023">
    <property type="protein sequence ID" value="PGD34747.1"/>
    <property type="molecule type" value="Genomic_DNA"/>
</dbReference>
<evidence type="ECO:0000259" key="9">
    <source>
        <dbReference type="PROSITE" id="PS50893"/>
    </source>
</evidence>
<evidence type="ECO:0000313" key="10">
    <source>
        <dbReference type="EMBL" id="PGD34747.1"/>
    </source>
</evidence>
<gene>
    <name evidence="10" type="ORF">COM27_15315</name>
</gene>
<dbReference type="GO" id="GO:0140359">
    <property type="term" value="F:ABC-type transporter activity"/>
    <property type="evidence" value="ECO:0007669"/>
    <property type="project" value="InterPro"/>
</dbReference>
<keyword evidence="2" id="KW-0813">Transport</keyword>
<evidence type="ECO:0000313" key="11">
    <source>
        <dbReference type="Proteomes" id="UP000223472"/>
    </source>
</evidence>
<evidence type="ECO:0000256" key="1">
    <source>
        <dbReference type="ARBA" id="ARBA00005417"/>
    </source>
</evidence>
<evidence type="ECO:0000256" key="8">
    <source>
        <dbReference type="SAM" id="Phobius"/>
    </source>
</evidence>
<dbReference type="InterPro" id="IPR017871">
    <property type="entry name" value="ABC_transporter-like_CS"/>
</dbReference>
<dbReference type="InterPro" id="IPR027417">
    <property type="entry name" value="P-loop_NTPase"/>
</dbReference>
<evidence type="ECO:0000256" key="3">
    <source>
        <dbReference type="ARBA" id="ARBA00022475"/>
    </source>
</evidence>
<evidence type="ECO:0000256" key="6">
    <source>
        <dbReference type="ARBA" id="ARBA00022967"/>
    </source>
</evidence>
<keyword evidence="8" id="KW-1133">Transmembrane helix</keyword>
<dbReference type="PROSITE" id="PS00211">
    <property type="entry name" value="ABC_TRANSPORTER_1"/>
    <property type="match status" value="1"/>
</dbReference>
<feature type="transmembrane region" description="Helical" evidence="8">
    <location>
        <begin position="305"/>
        <end position="324"/>
    </location>
</feature>
<evidence type="ECO:0000256" key="7">
    <source>
        <dbReference type="ARBA" id="ARBA00023136"/>
    </source>
</evidence>
<dbReference type="Gene3D" id="2.30.30.40">
    <property type="entry name" value="SH3 Domains"/>
    <property type="match status" value="1"/>
</dbReference>
<dbReference type="AlphaFoldDB" id="A0A2B6RZG9"/>
<dbReference type="PANTHER" id="PTHR46743:SF2">
    <property type="entry name" value="TEICHOIC ACIDS EXPORT ATP-BINDING PROTEIN TAGH"/>
    <property type="match status" value="1"/>
</dbReference>
<evidence type="ECO:0000256" key="5">
    <source>
        <dbReference type="ARBA" id="ARBA00022840"/>
    </source>
</evidence>
<dbReference type="Pfam" id="PF08239">
    <property type="entry name" value="SH3_3"/>
    <property type="match status" value="1"/>
</dbReference>
<keyword evidence="8" id="KW-0812">Transmembrane</keyword>
<dbReference type="SUPFAM" id="SSF52540">
    <property type="entry name" value="P-loop containing nucleoside triphosphate hydrolases"/>
    <property type="match status" value="1"/>
</dbReference>
<keyword evidence="3" id="KW-1003">Cell membrane</keyword>
<organism evidence="10 11">
    <name type="scientific">Bacillus wiedmannii</name>
    <dbReference type="NCBI Taxonomy" id="1890302"/>
    <lineage>
        <taxon>Bacteria</taxon>
        <taxon>Bacillati</taxon>
        <taxon>Bacillota</taxon>
        <taxon>Bacilli</taxon>
        <taxon>Bacillales</taxon>
        <taxon>Bacillaceae</taxon>
        <taxon>Bacillus</taxon>
        <taxon>Bacillus cereus group</taxon>
    </lineage>
</organism>
<keyword evidence="4" id="KW-0547">Nucleotide-binding</keyword>
<dbReference type="NCBIfam" id="NF010066">
    <property type="entry name" value="PRK13546.1"/>
    <property type="match status" value="1"/>
</dbReference>
<reference evidence="10 11" key="1">
    <citation type="submission" date="2017-09" db="EMBL/GenBank/DDBJ databases">
        <title>Large-scale bioinformatics analysis of Bacillus genomes uncovers conserved roles of natural products in bacterial physiology.</title>
        <authorList>
            <consortium name="Agbiome Team Llc"/>
            <person name="Bleich R.M."/>
            <person name="Grubbs K.J."/>
            <person name="Santa Maria K.C."/>
            <person name="Allen S.E."/>
            <person name="Farag S."/>
            <person name="Shank E.A."/>
            <person name="Bowers A."/>
        </authorList>
    </citation>
    <scope>NUCLEOTIDE SEQUENCE [LARGE SCALE GENOMIC DNA]</scope>
    <source>
        <strain evidence="10 11">AFS065610</strain>
    </source>
</reference>
<dbReference type="FunFam" id="3.40.50.300:FF:003010">
    <property type="entry name" value="Teichoic acids export ATP-binding protein TagH"/>
    <property type="match status" value="1"/>
</dbReference>
<dbReference type="Pfam" id="PF00005">
    <property type="entry name" value="ABC_tran"/>
    <property type="match status" value="1"/>
</dbReference>
<sequence length="562" mass="63636">MNESVKFHNVTKKYKMHSKNSEKLKDIIYPGGFGENFYALRNLTFEAQNGDVIGIVGVNGSGKSTMSNLIAGITLPTVGSIDIKGKVALIAIAAGLNNQLSGRENIELKCLMMGLSKQQIEELTPEIIDFADIGKFIDMPVKKYSSGMKSRLGFAISVSINPDVLVIDEALSVGDQTFADKCLKRMNEFKEQGKTIFFVSHSLGQVKKFCTKALWLEYGEIRDYGPIEEVMPKYESFLKEYKAMSKEEQQKFKKEAMEKQTGKGLEKEKIAPEDEPNVSKEITDYALLLRGETLQHRKKRLDRKYMTSLIGFILLITIGGLTYWQKDNIFHSLQAKESVKKTTYKEKPVKKEKNPLVDLDVRYINSAKARVRSMPALEGQVINTMTFGTPFVVKDQKKDEQSGINWLKTVYDNGEEGWISEEITISIPFHKALPYEDVMKKLRDLEGVPQNLEQSINLLGKRKEDVTSMIGIPQNEEKLPEGILTQYKNIDIVYNNELVAKQVNLKDMAILRSKLIEQLGKAQVEDKDSSLLVYRSNKYDFKFDISNGVQVDKLSIVSLLDI</sequence>
<dbReference type="InterPro" id="IPR003646">
    <property type="entry name" value="SH3-like_bac-type"/>
</dbReference>